<dbReference type="PANTHER" id="PTHR47756">
    <property type="entry name" value="BLL6612 PROTEIN-RELATED"/>
    <property type="match status" value="1"/>
</dbReference>
<dbReference type="RefSeq" id="WP_310519999.1">
    <property type="nucleotide sequence ID" value="NZ_BAABBS010000003.1"/>
</dbReference>
<dbReference type="PANTHER" id="PTHR47756:SF2">
    <property type="entry name" value="BLL6612 PROTEIN"/>
    <property type="match status" value="1"/>
</dbReference>
<evidence type="ECO:0000259" key="2">
    <source>
        <dbReference type="Pfam" id="PF20239"/>
    </source>
</evidence>
<dbReference type="SUPFAM" id="SSF88946">
    <property type="entry name" value="Sigma2 domain of RNA polymerase sigma factors"/>
    <property type="match status" value="1"/>
</dbReference>
<accession>A0ABU1FHZ7</accession>
<organism evidence="3 4">
    <name type="scientific">Agromyces indicus</name>
    <dbReference type="NCBI Taxonomy" id="758919"/>
    <lineage>
        <taxon>Bacteria</taxon>
        <taxon>Bacillati</taxon>
        <taxon>Actinomycetota</taxon>
        <taxon>Actinomycetes</taxon>
        <taxon>Micrococcales</taxon>
        <taxon>Microbacteriaceae</taxon>
        <taxon>Agromyces</taxon>
    </lineage>
</organism>
<sequence>MGAQPVTDAAGPPADDTARASARAHAYGAAAHAARESYAKLVAVLAASTGDLALAEDALADAFAAALERWPTSGIPDNPEGWLITVARNRQRDAWKSAAARTSAPLDDAAEAEAAASVTGRGGVLLDPFDDVDPLRIPDKRLELCFACAHPAIDPAARTPLILQAVLGFDAGRIAAAYAIPTATMAQRLTRAKRRIARARIPFAVPDRRDLSERLPAVLEAVYGCAAITWRDDADSLAGEARHLALTLARLLEREPEAWALAALVTLSLARRRSGPYIPIDEQSPTSWDDRLIDEGETHLRRAAALRGSDRPGRFELEAAIQAAHLDRRRTGSTDWAALRTLYSALLVVAPSLGARVAAAAVIGRTDGTSAGLAALPPGGDAFQPWWATRADLLGRAGRDAEADAAYVRAIELTQEPELRTFLEGRRRTIRT</sequence>
<feature type="domain" description="RNA polymerase sigma-70 region 2" evidence="1">
    <location>
        <begin position="38"/>
        <end position="99"/>
    </location>
</feature>
<name>A0ABU1FHZ7_9MICO</name>
<comment type="caution">
    <text evidence="3">The sequence shown here is derived from an EMBL/GenBank/DDBJ whole genome shotgun (WGS) entry which is preliminary data.</text>
</comment>
<dbReference type="InterPro" id="IPR046531">
    <property type="entry name" value="DUF6596"/>
</dbReference>
<dbReference type="InterPro" id="IPR007627">
    <property type="entry name" value="RNA_pol_sigma70_r2"/>
</dbReference>
<dbReference type="EMBL" id="JAVKGS010000001">
    <property type="protein sequence ID" value="MDR5691379.1"/>
    <property type="molecule type" value="Genomic_DNA"/>
</dbReference>
<evidence type="ECO:0000259" key="1">
    <source>
        <dbReference type="Pfam" id="PF04542"/>
    </source>
</evidence>
<feature type="domain" description="DUF6596" evidence="2">
    <location>
        <begin position="214"/>
        <end position="304"/>
    </location>
</feature>
<protein>
    <submittedName>
        <fullName evidence="3">Sigma factor</fullName>
    </submittedName>
</protein>
<evidence type="ECO:0000313" key="4">
    <source>
        <dbReference type="Proteomes" id="UP001260072"/>
    </source>
</evidence>
<dbReference type="Proteomes" id="UP001260072">
    <property type="component" value="Unassembled WGS sequence"/>
</dbReference>
<dbReference type="Gene3D" id="1.10.1740.10">
    <property type="match status" value="1"/>
</dbReference>
<keyword evidence="4" id="KW-1185">Reference proteome</keyword>
<proteinExistence type="predicted"/>
<reference evidence="4" key="1">
    <citation type="submission" date="2023-07" db="EMBL/GenBank/DDBJ databases">
        <title>Description of three actinobacteria isolated from air of manufacturing shop in a pharmaceutical factory.</title>
        <authorList>
            <person name="Zhang D.-F."/>
        </authorList>
    </citation>
    <scope>NUCLEOTIDE SEQUENCE [LARGE SCALE GENOMIC DNA]</scope>
    <source>
        <strain evidence="4">CCTCC AB 2011122</strain>
    </source>
</reference>
<dbReference type="SUPFAM" id="SSF88659">
    <property type="entry name" value="Sigma3 and sigma4 domains of RNA polymerase sigma factors"/>
    <property type="match status" value="1"/>
</dbReference>
<evidence type="ECO:0000313" key="3">
    <source>
        <dbReference type="EMBL" id="MDR5691379.1"/>
    </source>
</evidence>
<dbReference type="InterPro" id="IPR013324">
    <property type="entry name" value="RNA_pol_sigma_r3/r4-like"/>
</dbReference>
<dbReference type="InterPro" id="IPR013325">
    <property type="entry name" value="RNA_pol_sigma_r2"/>
</dbReference>
<dbReference type="Pfam" id="PF04542">
    <property type="entry name" value="Sigma70_r2"/>
    <property type="match status" value="1"/>
</dbReference>
<gene>
    <name evidence="3" type="ORF">RH861_04800</name>
</gene>
<dbReference type="Pfam" id="PF20239">
    <property type="entry name" value="DUF6596"/>
    <property type="match status" value="1"/>
</dbReference>